<keyword evidence="3" id="KW-0418">Kinase</keyword>
<dbReference type="GO" id="GO:0008865">
    <property type="term" value="F:fructokinase activity"/>
    <property type="evidence" value="ECO:0007669"/>
    <property type="project" value="TreeGrafter"/>
</dbReference>
<dbReference type="InterPro" id="IPR050306">
    <property type="entry name" value="PfkB_Carbo_kinase"/>
</dbReference>
<sequence>MTRNGDTESVTVITSFKRLQPEILIGTQQFYPVYLLLLNLSFDHHNTQMEENPSTGGSNDPSLYSNRDPEAINSLVVCFGEMLIDFVSSIPGVSLAEAPAFEKAPGGGYAYAPANVAVGISRLGGSSAFIGKVGSDQFGYMLADILKKNNVNNSGMRFDHNARTALAFVSLKNNGEREFLFFRNPSADMRLQESELDVNLIKQAKVFHFGSISLIDEPCRFTHLAAMAIAKKSGSILSYDVNLRLPLWPSPEGAREGIMSVWDQADVIKHFKGRVGGVKVKPVDTTGAGDAFVGGILSILASDINLYEDEKRLREALVFANACGAVVVTKKGAIPAMPSKEEVKQILKLEA</sequence>
<dbReference type="InterPro" id="IPR002173">
    <property type="entry name" value="Carboh/pur_kinase_PfkB_CS"/>
</dbReference>
<evidence type="ECO:0000259" key="4">
    <source>
        <dbReference type="Pfam" id="PF00294"/>
    </source>
</evidence>
<dbReference type="EMBL" id="SZYD01000006">
    <property type="protein sequence ID" value="KAD5961277.1"/>
    <property type="molecule type" value="Genomic_DNA"/>
</dbReference>
<evidence type="ECO:0000256" key="3">
    <source>
        <dbReference type="ARBA" id="ARBA00022777"/>
    </source>
</evidence>
<name>A0A5N6P6H0_9ASTR</name>
<accession>A0A5N6P6H0</accession>
<proteinExistence type="inferred from homology"/>
<comment type="caution">
    <text evidence="5">The sequence shown here is derived from an EMBL/GenBank/DDBJ whole genome shotgun (WGS) entry which is preliminary data.</text>
</comment>
<comment type="similarity">
    <text evidence="1">Belongs to the carbohydrate kinase PfkB family.</text>
</comment>
<keyword evidence="6" id="KW-1185">Reference proteome</keyword>
<evidence type="ECO:0000313" key="6">
    <source>
        <dbReference type="Proteomes" id="UP000326396"/>
    </source>
</evidence>
<dbReference type="InterPro" id="IPR029056">
    <property type="entry name" value="Ribokinase-like"/>
</dbReference>
<dbReference type="AlphaFoldDB" id="A0A5N6P6H0"/>
<gene>
    <name evidence="5" type="ORF">E3N88_12750</name>
</gene>
<reference evidence="5 6" key="1">
    <citation type="submission" date="2019-05" db="EMBL/GenBank/DDBJ databases">
        <title>Mikania micrantha, genome provides insights into the molecular mechanism of rapid growth.</title>
        <authorList>
            <person name="Liu B."/>
        </authorList>
    </citation>
    <scope>NUCLEOTIDE SEQUENCE [LARGE SCALE GENOMIC DNA]</scope>
    <source>
        <strain evidence="5">NLD-2019</strain>
        <tissue evidence="5">Leaf</tissue>
    </source>
</reference>
<dbReference type="CDD" id="cd01167">
    <property type="entry name" value="bac_FRK"/>
    <property type="match status" value="1"/>
</dbReference>
<dbReference type="PANTHER" id="PTHR43085:SF7">
    <property type="entry name" value="FRUCTOKINASE-7-RELATED"/>
    <property type="match status" value="1"/>
</dbReference>
<protein>
    <recommendedName>
        <fullName evidence="4">Carbohydrate kinase PfkB domain-containing protein</fullName>
    </recommendedName>
</protein>
<dbReference type="Proteomes" id="UP000326396">
    <property type="component" value="Linkage Group LG14"/>
</dbReference>
<evidence type="ECO:0000313" key="5">
    <source>
        <dbReference type="EMBL" id="KAD5961277.1"/>
    </source>
</evidence>
<dbReference type="OrthoDB" id="415590at2759"/>
<evidence type="ECO:0000256" key="2">
    <source>
        <dbReference type="ARBA" id="ARBA00022679"/>
    </source>
</evidence>
<dbReference type="Gene3D" id="3.40.1190.30">
    <property type="match status" value="1"/>
</dbReference>
<dbReference type="GO" id="GO:0005829">
    <property type="term" value="C:cytosol"/>
    <property type="evidence" value="ECO:0007669"/>
    <property type="project" value="TreeGrafter"/>
</dbReference>
<dbReference type="InterPro" id="IPR011611">
    <property type="entry name" value="PfkB_dom"/>
</dbReference>
<feature type="domain" description="Carbohydrate kinase PfkB" evidence="4">
    <location>
        <begin position="75"/>
        <end position="269"/>
    </location>
</feature>
<dbReference type="SUPFAM" id="SSF53613">
    <property type="entry name" value="Ribokinase-like"/>
    <property type="match status" value="1"/>
</dbReference>
<evidence type="ECO:0000256" key="1">
    <source>
        <dbReference type="ARBA" id="ARBA00010688"/>
    </source>
</evidence>
<dbReference type="PANTHER" id="PTHR43085">
    <property type="entry name" value="HEXOKINASE FAMILY MEMBER"/>
    <property type="match status" value="1"/>
</dbReference>
<feature type="domain" description="Carbohydrate kinase PfkB" evidence="4">
    <location>
        <begin position="278"/>
        <end position="339"/>
    </location>
</feature>
<dbReference type="GO" id="GO:0006000">
    <property type="term" value="P:fructose metabolic process"/>
    <property type="evidence" value="ECO:0007669"/>
    <property type="project" value="TreeGrafter"/>
</dbReference>
<keyword evidence="2" id="KW-0808">Transferase</keyword>
<organism evidence="5 6">
    <name type="scientific">Mikania micrantha</name>
    <name type="common">bitter vine</name>
    <dbReference type="NCBI Taxonomy" id="192012"/>
    <lineage>
        <taxon>Eukaryota</taxon>
        <taxon>Viridiplantae</taxon>
        <taxon>Streptophyta</taxon>
        <taxon>Embryophyta</taxon>
        <taxon>Tracheophyta</taxon>
        <taxon>Spermatophyta</taxon>
        <taxon>Magnoliopsida</taxon>
        <taxon>eudicotyledons</taxon>
        <taxon>Gunneridae</taxon>
        <taxon>Pentapetalae</taxon>
        <taxon>asterids</taxon>
        <taxon>campanulids</taxon>
        <taxon>Asterales</taxon>
        <taxon>Asteraceae</taxon>
        <taxon>Asteroideae</taxon>
        <taxon>Heliantheae alliance</taxon>
        <taxon>Eupatorieae</taxon>
        <taxon>Mikania</taxon>
    </lineage>
</organism>
<dbReference type="PROSITE" id="PS00584">
    <property type="entry name" value="PFKB_KINASES_2"/>
    <property type="match status" value="1"/>
</dbReference>
<dbReference type="Pfam" id="PF00294">
    <property type="entry name" value="PfkB"/>
    <property type="match status" value="2"/>
</dbReference>
<dbReference type="Gene3D" id="3.40.1190.20">
    <property type="match status" value="1"/>
</dbReference>